<dbReference type="AlphaFoldDB" id="A0A166NHU1"/>
<name>A0A166NHU1_9PEZI</name>
<sequence>MQAQDHRGHVTLRSLRREPHLWANTTPPSTIGDGSDKIEPSRASRSPLEAAKADQLSGTSELGKTCLMMLTRSNKCRRLKLLTSGTLGTLRKGLSLVGSNEPELSWRLGLTSKESGLLETYNCNVEECFLDIYLDASRQEDISSPAETGRS</sequence>
<evidence type="ECO:0000313" key="2">
    <source>
        <dbReference type="EMBL" id="KZL65691.1"/>
    </source>
</evidence>
<protein>
    <submittedName>
        <fullName evidence="2">Uncharacterized protein</fullName>
    </submittedName>
</protein>
<gene>
    <name evidence="2" type="ORF">CT0861_02510</name>
</gene>
<accession>A0A166NHU1</accession>
<keyword evidence="3" id="KW-1185">Reference proteome</keyword>
<dbReference type="Proteomes" id="UP000076552">
    <property type="component" value="Unassembled WGS sequence"/>
</dbReference>
<organism evidence="2 3">
    <name type="scientific">Colletotrichum tofieldiae</name>
    <dbReference type="NCBI Taxonomy" id="708197"/>
    <lineage>
        <taxon>Eukaryota</taxon>
        <taxon>Fungi</taxon>
        <taxon>Dikarya</taxon>
        <taxon>Ascomycota</taxon>
        <taxon>Pezizomycotina</taxon>
        <taxon>Sordariomycetes</taxon>
        <taxon>Hypocreomycetidae</taxon>
        <taxon>Glomerellales</taxon>
        <taxon>Glomerellaceae</taxon>
        <taxon>Colletotrichum</taxon>
        <taxon>Colletotrichum spaethianum species complex</taxon>
    </lineage>
</organism>
<evidence type="ECO:0000313" key="3">
    <source>
        <dbReference type="Proteomes" id="UP000076552"/>
    </source>
</evidence>
<dbReference type="EMBL" id="LFIV01000208">
    <property type="protein sequence ID" value="KZL65691.1"/>
    <property type="molecule type" value="Genomic_DNA"/>
</dbReference>
<reference evidence="2 3" key="1">
    <citation type="submission" date="2015-06" db="EMBL/GenBank/DDBJ databases">
        <title>Survival trade-offs in plant roots during colonization by closely related pathogenic and mutualistic fungi.</title>
        <authorList>
            <person name="Hacquard S."/>
            <person name="Kracher B."/>
            <person name="Hiruma K."/>
            <person name="Weinman A."/>
            <person name="Muench P."/>
            <person name="Garrido Oter R."/>
            <person name="Ver Loren van Themaat E."/>
            <person name="Dallerey J.-F."/>
            <person name="Damm U."/>
            <person name="Henrissat B."/>
            <person name="Lespinet O."/>
            <person name="Thon M."/>
            <person name="Kemen E."/>
            <person name="McHardy A.C."/>
            <person name="Schulze-Lefert P."/>
            <person name="O'Connell R.J."/>
        </authorList>
    </citation>
    <scope>NUCLEOTIDE SEQUENCE [LARGE SCALE GENOMIC DNA]</scope>
    <source>
        <strain evidence="2 3">0861</strain>
    </source>
</reference>
<evidence type="ECO:0000256" key="1">
    <source>
        <dbReference type="SAM" id="MobiDB-lite"/>
    </source>
</evidence>
<comment type="caution">
    <text evidence="2">The sequence shown here is derived from an EMBL/GenBank/DDBJ whole genome shotgun (WGS) entry which is preliminary data.</text>
</comment>
<proteinExistence type="predicted"/>
<feature type="region of interest" description="Disordered" evidence="1">
    <location>
        <begin position="1"/>
        <end position="57"/>
    </location>
</feature>